<evidence type="ECO:0000313" key="3">
    <source>
        <dbReference type="Proteomes" id="UP000299102"/>
    </source>
</evidence>
<feature type="region of interest" description="Disordered" evidence="1">
    <location>
        <begin position="1"/>
        <end position="35"/>
    </location>
</feature>
<evidence type="ECO:0000256" key="1">
    <source>
        <dbReference type="SAM" id="MobiDB-lite"/>
    </source>
</evidence>
<sequence>MSRPPASYSTEYPPGRCRTATAPGLPDGWQRPLPSRRRGAVGLAVARRAGCPGFSAGGARREHATAKLCSECISVRRGAEEDDKKKGEIRPPTGWTHPRVLGRLLKRTLKRRSSHWRRARPAPRRPVEGTRLRTRLKLAEGRSLGRTRAPSPLASSLSHAPLPPSLRPSRTRPFITRRNYAGVFRDTIRQERRSVRGHRRRSKTPLRAETRNRSAITAFRRRRAGTESSRARAINWDTLKNKNVTSRRGGAPPSAAEVKSGAVVERVRSETPPPAPEGLPTFILLPHVIRLYASDANMVVAHFRGCDVHERVTRTSTRTFTF</sequence>
<feature type="compositionally biased region" description="Low complexity" evidence="1">
    <location>
        <begin position="148"/>
        <end position="160"/>
    </location>
</feature>
<dbReference type="EMBL" id="BGZK01000378">
    <property type="protein sequence ID" value="GBP40202.1"/>
    <property type="molecule type" value="Genomic_DNA"/>
</dbReference>
<protein>
    <submittedName>
        <fullName evidence="2">Uncharacterized protein</fullName>
    </submittedName>
</protein>
<reference evidence="2 3" key="1">
    <citation type="journal article" date="2019" name="Commun. Biol.">
        <title>The bagworm genome reveals a unique fibroin gene that provides high tensile strength.</title>
        <authorList>
            <person name="Kono N."/>
            <person name="Nakamura H."/>
            <person name="Ohtoshi R."/>
            <person name="Tomita M."/>
            <person name="Numata K."/>
            <person name="Arakawa K."/>
        </authorList>
    </citation>
    <scope>NUCLEOTIDE SEQUENCE [LARGE SCALE GENOMIC DNA]</scope>
</reference>
<feature type="region of interest" description="Disordered" evidence="1">
    <location>
        <begin position="138"/>
        <end position="171"/>
    </location>
</feature>
<dbReference type="Proteomes" id="UP000299102">
    <property type="component" value="Unassembled WGS sequence"/>
</dbReference>
<proteinExistence type="predicted"/>
<evidence type="ECO:0000313" key="2">
    <source>
        <dbReference type="EMBL" id="GBP40202.1"/>
    </source>
</evidence>
<gene>
    <name evidence="2" type="ORF">EVAR_37603_1</name>
</gene>
<accession>A0A4C1VP69</accession>
<dbReference type="AlphaFoldDB" id="A0A4C1VP69"/>
<name>A0A4C1VP69_EUMVA</name>
<organism evidence="2 3">
    <name type="scientific">Eumeta variegata</name>
    <name type="common">Bagworm moth</name>
    <name type="synonym">Eumeta japonica</name>
    <dbReference type="NCBI Taxonomy" id="151549"/>
    <lineage>
        <taxon>Eukaryota</taxon>
        <taxon>Metazoa</taxon>
        <taxon>Ecdysozoa</taxon>
        <taxon>Arthropoda</taxon>
        <taxon>Hexapoda</taxon>
        <taxon>Insecta</taxon>
        <taxon>Pterygota</taxon>
        <taxon>Neoptera</taxon>
        <taxon>Endopterygota</taxon>
        <taxon>Lepidoptera</taxon>
        <taxon>Glossata</taxon>
        <taxon>Ditrysia</taxon>
        <taxon>Tineoidea</taxon>
        <taxon>Psychidae</taxon>
        <taxon>Oiketicinae</taxon>
        <taxon>Eumeta</taxon>
    </lineage>
</organism>
<keyword evidence="3" id="KW-1185">Reference proteome</keyword>
<comment type="caution">
    <text evidence="2">The sequence shown here is derived from an EMBL/GenBank/DDBJ whole genome shotgun (WGS) entry which is preliminary data.</text>
</comment>